<dbReference type="InterPro" id="IPR010300">
    <property type="entry name" value="CDO_1"/>
</dbReference>
<feature type="compositionally biased region" description="Basic and acidic residues" evidence="6">
    <location>
        <begin position="30"/>
        <end position="44"/>
    </location>
</feature>
<evidence type="ECO:0000256" key="4">
    <source>
        <dbReference type="ARBA" id="ARBA00023002"/>
    </source>
</evidence>
<keyword evidence="8" id="KW-1185">Reference proteome</keyword>
<dbReference type="KEGG" id="pbor:BSF38_01713"/>
<dbReference type="STRING" id="1387353.BSF38_01713"/>
<reference evidence="8" key="1">
    <citation type="submission" date="2016-12" db="EMBL/GenBank/DDBJ databases">
        <title>Comparative genomics of four Isosphaeraceae planctomycetes: a common pool of plasmids and glycoside hydrolase genes.</title>
        <authorList>
            <person name="Ivanova A."/>
        </authorList>
    </citation>
    <scope>NUCLEOTIDE SEQUENCE [LARGE SCALE GENOMIC DNA]</scope>
    <source>
        <strain evidence="8">PX4</strain>
    </source>
</reference>
<keyword evidence="3 7" id="KW-0223">Dioxygenase</keyword>
<name>A0A1U7CMW4_9BACT</name>
<dbReference type="Proteomes" id="UP000186309">
    <property type="component" value="Chromosome"/>
</dbReference>
<accession>A0A1U7CMW4</accession>
<protein>
    <submittedName>
        <fullName evidence="7">Cysteine dioxygenase</fullName>
        <ecNumber evidence="7">1.13.11.20</ecNumber>
    </submittedName>
</protein>
<dbReference type="Gene3D" id="2.60.120.10">
    <property type="entry name" value="Jelly Rolls"/>
    <property type="match status" value="1"/>
</dbReference>
<organism evidence="7 8">
    <name type="scientific">Paludisphaera borealis</name>
    <dbReference type="NCBI Taxonomy" id="1387353"/>
    <lineage>
        <taxon>Bacteria</taxon>
        <taxon>Pseudomonadati</taxon>
        <taxon>Planctomycetota</taxon>
        <taxon>Planctomycetia</taxon>
        <taxon>Isosphaerales</taxon>
        <taxon>Isosphaeraceae</taxon>
        <taxon>Paludisphaera</taxon>
    </lineage>
</organism>
<evidence type="ECO:0000256" key="1">
    <source>
        <dbReference type="ARBA" id="ARBA00006622"/>
    </source>
</evidence>
<dbReference type="Pfam" id="PF05995">
    <property type="entry name" value="CDO_I"/>
    <property type="match status" value="1"/>
</dbReference>
<dbReference type="CDD" id="cd10548">
    <property type="entry name" value="cupin_CDO"/>
    <property type="match status" value="1"/>
</dbReference>
<dbReference type="SUPFAM" id="SSF51182">
    <property type="entry name" value="RmlC-like cupins"/>
    <property type="match status" value="1"/>
</dbReference>
<proteinExistence type="inferred from homology"/>
<dbReference type="GO" id="GO:0017172">
    <property type="term" value="F:cysteine dioxygenase activity"/>
    <property type="evidence" value="ECO:0007669"/>
    <property type="project" value="UniProtKB-EC"/>
</dbReference>
<evidence type="ECO:0000313" key="7">
    <source>
        <dbReference type="EMBL" id="APW60246.1"/>
    </source>
</evidence>
<keyword evidence="2" id="KW-0479">Metal-binding</keyword>
<evidence type="ECO:0000313" key="8">
    <source>
        <dbReference type="Proteomes" id="UP000186309"/>
    </source>
</evidence>
<evidence type="ECO:0000256" key="3">
    <source>
        <dbReference type="ARBA" id="ARBA00022964"/>
    </source>
</evidence>
<dbReference type="PANTHER" id="PTHR12918">
    <property type="entry name" value="CYSTEINE DIOXYGENASE"/>
    <property type="match status" value="1"/>
</dbReference>
<dbReference type="InterPro" id="IPR011051">
    <property type="entry name" value="RmlC_Cupin_sf"/>
</dbReference>
<dbReference type="EC" id="1.13.11.20" evidence="7"/>
<gene>
    <name evidence="7" type="primary">cdoA</name>
    <name evidence="7" type="ORF">BSF38_01713</name>
</gene>
<keyword evidence="4 7" id="KW-0560">Oxidoreductase</keyword>
<dbReference type="RefSeq" id="WP_168189343.1">
    <property type="nucleotide sequence ID" value="NZ_CP019082.1"/>
</dbReference>
<dbReference type="GO" id="GO:0008198">
    <property type="term" value="F:ferrous iron binding"/>
    <property type="evidence" value="ECO:0007669"/>
    <property type="project" value="TreeGrafter"/>
</dbReference>
<dbReference type="AlphaFoldDB" id="A0A1U7CMW4"/>
<evidence type="ECO:0000256" key="6">
    <source>
        <dbReference type="SAM" id="MobiDB-lite"/>
    </source>
</evidence>
<evidence type="ECO:0000256" key="5">
    <source>
        <dbReference type="ARBA" id="ARBA00023004"/>
    </source>
</evidence>
<evidence type="ECO:0000256" key="2">
    <source>
        <dbReference type="ARBA" id="ARBA00022723"/>
    </source>
</evidence>
<dbReference type="EMBL" id="CP019082">
    <property type="protein sequence ID" value="APW60246.1"/>
    <property type="molecule type" value="Genomic_DNA"/>
</dbReference>
<comment type="similarity">
    <text evidence="1">Belongs to the cysteine dioxygenase family.</text>
</comment>
<dbReference type="PANTHER" id="PTHR12918:SF1">
    <property type="entry name" value="CYSTEINE DIOXYGENASE TYPE 1"/>
    <property type="match status" value="1"/>
</dbReference>
<keyword evidence="5" id="KW-0408">Iron</keyword>
<dbReference type="InterPro" id="IPR014710">
    <property type="entry name" value="RmlC-like_jellyroll"/>
</dbReference>
<sequence>MSTRHNFQTGHAPSWFRPRIVRTFDAPPDSPEHEEREREPERVGRPATVLAEGRTGLHALLKTWDRLAGPIPEDWIRDGLRSLRIDRDALWDCVHFHERTYQRTRIHAGDQYEVLVLCWRPGQGSPIHDHGGSTSGVLVVEGVATEIAFMATACDRLAPSRSQRVHAGAVVVSRARDVRQITNLEPPGTNLVSLHVYSPPLTGHRCYRLSETIFADHDALLDDPPVTRSAPL</sequence>
<feature type="region of interest" description="Disordered" evidence="6">
    <location>
        <begin position="23"/>
        <end position="45"/>
    </location>
</feature>